<evidence type="ECO:0000313" key="1">
    <source>
        <dbReference type="EMBL" id="ERT65968.1"/>
    </source>
</evidence>
<dbReference type="Proteomes" id="UP000017174">
    <property type="component" value="Unassembled WGS sequence"/>
</dbReference>
<reference evidence="1 2" key="1">
    <citation type="submission" date="2013-08" db="EMBL/GenBank/DDBJ databases">
        <authorList>
            <person name="Weinstock G."/>
            <person name="Sodergren E."/>
            <person name="Wylie T."/>
            <person name="Fulton L."/>
            <person name="Fulton R."/>
            <person name="Fronick C."/>
            <person name="O'Laughlin M."/>
            <person name="Godfrey J."/>
            <person name="Miner T."/>
            <person name="Herter B."/>
            <person name="Appelbaum E."/>
            <person name="Cordes M."/>
            <person name="Lek S."/>
            <person name="Wollam A."/>
            <person name="Pepin K.H."/>
            <person name="Palsikar V.B."/>
            <person name="Mitreva M."/>
            <person name="Wilson R.K."/>
        </authorList>
    </citation>
    <scope>NUCLEOTIDE SEQUENCE [LARGE SCALE GENOMIC DNA]</scope>
    <source>
        <strain evidence="1 2">F0184</strain>
    </source>
</reference>
<comment type="caution">
    <text evidence="1">The sequence shown here is derived from an EMBL/GenBank/DDBJ whole genome shotgun (WGS) entry which is preliminary data.</text>
</comment>
<organism evidence="1 2">
    <name type="scientific">Rothia aeria F0184</name>
    <dbReference type="NCBI Taxonomy" id="888019"/>
    <lineage>
        <taxon>Bacteria</taxon>
        <taxon>Bacillati</taxon>
        <taxon>Actinomycetota</taxon>
        <taxon>Actinomycetes</taxon>
        <taxon>Micrococcales</taxon>
        <taxon>Micrococcaceae</taxon>
        <taxon>Rothia</taxon>
    </lineage>
</organism>
<name>U7V5C8_9MICC</name>
<dbReference type="EMBL" id="AXZG01000042">
    <property type="protein sequence ID" value="ERT65968.1"/>
    <property type="molecule type" value="Genomic_DNA"/>
</dbReference>
<dbReference type="AlphaFoldDB" id="U7V5C8"/>
<proteinExistence type="predicted"/>
<evidence type="ECO:0000313" key="2">
    <source>
        <dbReference type="Proteomes" id="UP000017174"/>
    </source>
</evidence>
<gene>
    <name evidence="1" type="ORF">HMPREF0742_01337</name>
</gene>
<sequence>MVKSLVLVTVPAVYYLFSADIRRALYSSIFVISVCVARHASGMLKAYTQPRIFLRRSKP</sequence>
<dbReference type="HOGENOM" id="CLU_2957862_0_0_11"/>
<protein>
    <submittedName>
        <fullName evidence="1">Uncharacterized protein</fullName>
    </submittedName>
</protein>
<accession>U7V5C8</accession>